<evidence type="ECO:0000259" key="1">
    <source>
        <dbReference type="Pfam" id="PF24298"/>
    </source>
</evidence>
<evidence type="ECO:0000313" key="2">
    <source>
        <dbReference type="EMBL" id="KKK78327.1"/>
    </source>
</evidence>
<feature type="non-terminal residue" evidence="2">
    <location>
        <position position="398"/>
    </location>
</feature>
<dbReference type="AlphaFoldDB" id="A0A0F8YA77"/>
<organism evidence="2">
    <name type="scientific">marine sediment metagenome</name>
    <dbReference type="NCBI Taxonomy" id="412755"/>
    <lineage>
        <taxon>unclassified sequences</taxon>
        <taxon>metagenomes</taxon>
        <taxon>ecological metagenomes</taxon>
    </lineage>
</organism>
<dbReference type="Pfam" id="PF24298">
    <property type="entry name" value="DUF7482"/>
    <property type="match status" value="1"/>
</dbReference>
<accession>A0A0F8YA77</accession>
<proteinExistence type="predicted"/>
<gene>
    <name evidence="2" type="ORF">LCGC14_2844680</name>
</gene>
<sequence>SLTYTASDLVQIVVLHEILNEEARGQPTWTVDGKTTYGFTLIEPEQSSGTLEFTGAALALHSIKSNEFTATFSVDGWIRGQPTEVIMQKLEIQKEEPSLKLSRANVPAYIPMHSGIYEGELVNYIITDTNDETYADLITEKQNWKVELAPPLTNASKSALDDIYVFTNGISGKGIHGFQEEVFSSTPLQYLEYSALRKVINVSWKPGQNAEVLESVEVIVNASESKRIKLDTTDVIINMPQIVWPDGQMQVRENKTLLVDMPFTGGQILDINKENMTVNFVAHRGWGPDGSTIYYIITDATPTGPAEMIGVIDSPTSANLITNPAAGDFYQFMNGIKGSGPLGFQPGIASAALGDKNYSPMWRIFTVLWDDPQKATVLETLDDITTLQSEGLINVNLA</sequence>
<dbReference type="EMBL" id="LAZR01054539">
    <property type="protein sequence ID" value="KKK78327.1"/>
    <property type="molecule type" value="Genomic_DNA"/>
</dbReference>
<dbReference type="InterPro" id="IPR055905">
    <property type="entry name" value="DUF7482"/>
</dbReference>
<feature type="non-terminal residue" evidence="2">
    <location>
        <position position="1"/>
    </location>
</feature>
<reference evidence="2" key="1">
    <citation type="journal article" date="2015" name="Nature">
        <title>Complex archaea that bridge the gap between prokaryotes and eukaryotes.</title>
        <authorList>
            <person name="Spang A."/>
            <person name="Saw J.H."/>
            <person name="Jorgensen S.L."/>
            <person name="Zaremba-Niedzwiedzka K."/>
            <person name="Martijn J."/>
            <person name="Lind A.E."/>
            <person name="van Eijk R."/>
            <person name="Schleper C."/>
            <person name="Guy L."/>
            <person name="Ettema T.J."/>
        </authorList>
    </citation>
    <scope>NUCLEOTIDE SEQUENCE</scope>
</reference>
<feature type="domain" description="DUF7482" evidence="1">
    <location>
        <begin position="118"/>
        <end position="390"/>
    </location>
</feature>
<comment type="caution">
    <text evidence="2">The sequence shown here is derived from an EMBL/GenBank/DDBJ whole genome shotgun (WGS) entry which is preliminary data.</text>
</comment>
<protein>
    <recommendedName>
        <fullName evidence="1">DUF7482 domain-containing protein</fullName>
    </recommendedName>
</protein>
<name>A0A0F8YA77_9ZZZZ</name>